<reference evidence="1" key="1">
    <citation type="submission" date="2021-06" db="EMBL/GenBank/DDBJ databases">
        <authorList>
            <person name="Kallberg Y."/>
            <person name="Tangrot J."/>
            <person name="Rosling A."/>
        </authorList>
    </citation>
    <scope>NUCLEOTIDE SEQUENCE</scope>
    <source>
        <strain evidence="1">MA461A</strain>
    </source>
</reference>
<evidence type="ECO:0000313" key="2">
    <source>
        <dbReference type="Proteomes" id="UP000789920"/>
    </source>
</evidence>
<sequence>FVNIALKLGEQNFINSDEVMHNITTGENTIKANTINSSPEENTIKENTINSSPEENTRKENTIISSSKENTIKENTINSSPETPLTEDEKINIKYCQEKTCKFLFPYQYPEQETRANIHARSYTQLARSLNRTLVIANVGNSRIRACGLYPFDFYYDLKAFKKDYPDIRFLTQDKFLEWIEERKIQPIAQHSR</sequence>
<dbReference type="Proteomes" id="UP000789920">
    <property type="component" value="Unassembled WGS sequence"/>
</dbReference>
<name>A0ACA9S148_9GLOM</name>
<feature type="non-terminal residue" evidence="1">
    <location>
        <position position="1"/>
    </location>
</feature>
<feature type="non-terminal residue" evidence="1">
    <location>
        <position position="193"/>
    </location>
</feature>
<comment type="caution">
    <text evidence="1">The sequence shown here is derived from an EMBL/GenBank/DDBJ whole genome shotgun (WGS) entry which is preliminary data.</text>
</comment>
<protein>
    <submittedName>
        <fullName evidence="1">13715_t:CDS:1</fullName>
    </submittedName>
</protein>
<evidence type="ECO:0000313" key="1">
    <source>
        <dbReference type="EMBL" id="CAG8819765.1"/>
    </source>
</evidence>
<proteinExistence type="predicted"/>
<accession>A0ACA9S148</accession>
<gene>
    <name evidence="1" type="ORF">RPERSI_LOCUS25207</name>
</gene>
<keyword evidence="2" id="KW-1185">Reference proteome</keyword>
<organism evidence="1 2">
    <name type="scientific">Racocetra persica</name>
    <dbReference type="NCBI Taxonomy" id="160502"/>
    <lineage>
        <taxon>Eukaryota</taxon>
        <taxon>Fungi</taxon>
        <taxon>Fungi incertae sedis</taxon>
        <taxon>Mucoromycota</taxon>
        <taxon>Glomeromycotina</taxon>
        <taxon>Glomeromycetes</taxon>
        <taxon>Diversisporales</taxon>
        <taxon>Gigasporaceae</taxon>
        <taxon>Racocetra</taxon>
    </lineage>
</organism>
<dbReference type="EMBL" id="CAJVQC010082744">
    <property type="protein sequence ID" value="CAG8819765.1"/>
    <property type="molecule type" value="Genomic_DNA"/>
</dbReference>